<keyword evidence="1" id="KW-0808">Transferase</keyword>
<proteinExistence type="predicted"/>
<reference evidence="2" key="1">
    <citation type="submission" date="2017-06" db="EMBL/GenBank/DDBJ databases">
        <authorList>
            <person name="Varghese N."/>
            <person name="Submissions S."/>
        </authorList>
    </citation>
    <scope>NUCLEOTIDE SEQUENCE [LARGE SCALE GENOMIC DNA]</scope>
    <source>
        <strain evidence="2">Ca-68</strain>
    </source>
</reference>
<sequence length="69" mass="7898">MSRLTDLIAQVRAKDPQIGADLDKEFKVLSSRLPFGLNFEPHHPEVVELPQRLIRKGDKVRILPERGLL</sequence>
<keyword evidence="1" id="KW-0489">Methyltransferase</keyword>
<protein>
    <submittedName>
        <fullName evidence="1">Adenine-specific DNA-methyltransferase</fullName>
    </submittedName>
</protein>
<organism evidence="1 2">
    <name type="scientific">Methylobacillus rhizosphaerae</name>
    <dbReference type="NCBI Taxonomy" id="551994"/>
    <lineage>
        <taxon>Bacteria</taxon>
        <taxon>Pseudomonadati</taxon>
        <taxon>Pseudomonadota</taxon>
        <taxon>Betaproteobacteria</taxon>
        <taxon>Nitrosomonadales</taxon>
        <taxon>Methylophilaceae</taxon>
        <taxon>Methylobacillus</taxon>
    </lineage>
</organism>
<accession>A0A239B8D1</accession>
<dbReference type="Proteomes" id="UP000198305">
    <property type="component" value="Unassembled WGS sequence"/>
</dbReference>
<evidence type="ECO:0000313" key="1">
    <source>
        <dbReference type="EMBL" id="SNS03628.1"/>
    </source>
</evidence>
<dbReference type="EMBL" id="FZOA01000014">
    <property type="protein sequence ID" value="SNS03628.1"/>
    <property type="molecule type" value="Genomic_DNA"/>
</dbReference>
<gene>
    <name evidence="1" type="ORF">SAMN05192560_2325</name>
</gene>
<name>A0A239B8D1_9PROT</name>
<dbReference type="GO" id="GO:0032259">
    <property type="term" value="P:methylation"/>
    <property type="evidence" value="ECO:0007669"/>
    <property type="project" value="UniProtKB-KW"/>
</dbReference>
<dbReference type="RefSeq" id="WP_218816239.1">
    <property type="nucleotide sequence ID" value="NZ_FZOA01000014.1"/>
</dbReference>
<evidence type="ECO:0000313" key="2">
    <source>
        <dbReference type="Proteomes" id="UP000198305"/>
    </source>
</evidence>
<dbReference type="AlphaFoldDB" id="A0A239B8D1"/>
<keyword evidence="2" id="KW-1185">Reference proteome</keyword>
<dbReference type="GO" id="GO:0008168">
    <property type="term" value="F:methyltransferase activity"/>
    <property type="evidence" value="ECO:0007669"/>
    <property type="project" value="UniProtKB-KW"/>
</dbReference>